<accession>A0A170Y6Z7</accession>
<evidence type="ECO:0000256" key="10">
    <source>
        <dbReference type="PIRSR" id="PIRSR001415-2"/>
    </source>
</evidence>
<evidence type="ECO:0000256" key="14">
    <source>
        <dbReference type="RuleBase" id="RU004161"/>
    </source>
</evidence>
<feature type="binding site" evidence="11">
    <location>
        <position position="120"/>
    </location>
    <ligand>
        <name>Zn(2+)</name>
        <dbReference type="ChEBI" id="CHEBI:29105"/>
        <note>catalytic</note>
    </ligand>
</feature>
<feature type="active site" description="Schiff-base intermediate with substrate" evidence="9">
    <location>
        <position position="248"/>
    </location>
</feature>
<comment type="similarity">
    <text evidence="2 14">Belongs to the ALAD family.</text>
</comment>
<organism evidence="15 16">
    <name type="scientific">Paludibacter jiangxiensis</name>
    <dbReference type="NCBI Taxonomy" id="681398"/>
    <lineage>
        <taxon>Bacteria</taxon>
        <taxon>Pseudomonadati</taxon>
        <taxon>Bacteroidota</taxon>
        <taxon>Bacteroidia</taxon>
        <taxon>Bacteroidales</taxon>
        <taxon>Paludibacteraceae</taxon>
        <taxon>Paludibacter</taxon>
    </lineage>
</organism>
<name>A0A170Y6Z7_9BACT</name>
<evidence type="ECO:0000256" key="8">
    <source>
        <dbReference type="ARBA" id="ARBA00047651"/>
    </source>
</evidence>
<dbReference type="PANTHER" id="PTHR11458:SF0">
    <property type="entry name" value="DELTA-AMINOLEVULINIC ACID DEHYDRATASE"/>
    <property type="match status" value="1"/>
</dbReference>
<feature type="binding site" evidence="12">
    <location>
        <position position="233"/>
    </location>
    <ligand>
        <name>Mg(2+)</name>
        <dbReference type="ChEBI" id="CHEBI:18420"/>
    </ligand>
</feature>
<dbReference type="EMBL" id="BDCR01000001">
    <property type="protein sequence ID" value="GAT61568.1"/>
    <property type="molecule type" value="Genomic_DNA"/>
</dbReference>
<evidence type="ECO:0000256" key="3">
    <source>
        <dbReference type="ARBA" id="ARBA00012053"/>
    </source>
</evidence>
<dbReference type="InterPro" id="IPR013785">
    <property type="entry name" value="Aldolase_TIM"/>
</dbReference>
<protein>
    <recommendedName>
        <fullName evidence="4 13">Delta-aminolevulinic acid dehydratase</fullName>
        <ecNumber evidence="3 13">4.2.1.24</ecNumber>
    </recommendedName>
</protein>
<feature type="binding site" evidence="11">
    <location>
        <position position="122"/>
    </location>
    <ligand>
        <name>Zn(2+)</name>
        <dbReference type="ChEBI" id="CHEBI:29105"/>
        <note>catalytic</note>
    </ligand>
</feature>
<dbReference type="PIRSF" id="PIRSF001415">
    <property type="entry name" value="Porphbilin_synth"/>
    <property type="match status" value="1"/>
</dbReference>
<comment type="catalytic activity">
    <reaction evidence="8 13">
        <text>2 5-aminolevulinate = porphobilinogen + 2 H2O + H(+)</text>
        <dbReference type="Rhea" id="RHEA:24064"/>
        <dbReference type="ChEBI" id="CHEBI:15377"/>
        <dbReference type="ChEBI" id="CHEBI:15378"/>
        <dbReference type="ChEBI" id="CHEBI:58126"/>
        <dbReference type="ChEBI" id="CHEBI:356416"/>
        <dbReference type="EC" id="4.2.1.24"/>
    </reaction>
</comment>
<dbReference type="PROSITE" id="PS00169">
    <property type="entry name" value="D_ALA_DEHYDRATASE"/>
    <property type="match status" value="1"/>
</dbReference>
<feature type="binding site" evidence="10">
    <location>
        <position position="205"/>
    </location>
    <ligand>
        <name>5-aminolevulinate</name>
        <dbReference type="ChEBI" id="CHEBI:356416"/>
        <label>1</label>
    </ligand>
</feature>
<reference evidence="16" key="2">
    <citation type="journal article" date="2017" name="Genome Announc.">
        <title>Draft genome sequence of Paludibacter jiangxiensis NM7(T), a propionate-producing fermentative bacterium.</title>
        <authorList>
            <person name="Qiu Y.-L."/>
            <person name="Tourlousse D.M."/>
            <person name="Matsuura N."/>
            <person name="Ohashi A."/>
            <person name="Sekiguchi Y."/>
        </authorList>
    </citation>
    <scope>NUCLEOTIDE SEQUENCE [LARGE SCALE GENOMIC DNA]</scope>
    <source>
        <strain evidence="16">NM7</strain>
    </source>
</reference>
<keyword evidence="5" id="KW-0350">Heme biosynthesis</keyword>
<dbReference type="InterPro" id="IPR030656">
    <property type="entry name" value="ALAD_AS"/>
</dbReference>
<keyword evidence="11" id="KW-0479">Metal-binding</keyword>
<evidence type="ECO:0000256" key="9">
    <source>
        <dbReference type="PIRSR" id="PIRSR001415-1"/>
    </source>
</evidence>
<proteinExistence type="inferred from homology"/>
<evidence type="ECO:0000256" key="2">
    <source>
        <dbReference type="ARBA" id="ARBA00008055"/>
    </source>
</evidence>
<dbReference type="GO" id="GO:0004655">
    <property type="term" value="F:porphobilinogen synthase activity"/>
    <property type="evidence" value="ECO:0007669"/>
    <property type="project" value="UniProtKB-EC"/>
</dbReference>
<dbReference type="FunFam" id="3.20.20.70:FF:000019">
    <property type="entry name" value="Delta-aminolevulinic acid dehydratase"/>
    <property type="match status" value="1"/>
</dbReference>
<dbReference type="PANTHER" id="PTHR11458">
    <property type="entry name" value="DELTA-AMINOLEVULINIC ACID DEHYDRATASE"/>
    <property type="match status" value="1"/>
</dbReference>
<feature type="binding site" evidence="10">
    <location>
        <position position="217"/>
    </location>
    <ligand>
        <name>5-aminolevulinate</name>
        <dbReference type="ChEBI" id="CHEBI:356416"/>
        <label>1</label>
    </ligand>
</feature>
<comment type="caution">
    <text evidence="15">The sequence shown here is derived from an EMBL/GenBank/DDBJ whole genome shotgun (WGS) entry which is preliminary data.</text>
</comment>
<evidence type="ECO:0000256" key="7">
    <source>
        <dbReference type="ARBA" id="ARBA00023244"/>
    </source>
</evidence>
<feature type="binding site" evidence="11">
    <location>
        <position position="130"/>
    </location>
    <ligand>
        <name>Zn(2+)</name>
        <dbReference type="ChEBI" id="CHEBI:29105"/>
        <note>catalytic</note>
    </ligand>
</feature>
<dbReference type="UniPathway" id="UPA00251">
    <property type="reaction ID" value="UER00318"/>
</dbReference>
<dbReference type="RefSeq" id="WP_068701125.1">
    <property type="nucleotide sequence ID" value="NZ_BDCR01000001.1"/>
</dbReference>
<comment type="subunit">
    <text evidence="13">Homooctamer.</text>
</comment>
<dbReference type="Gene3D" id="3.20.20.70">
    <property type="entry name" value="Aldolase class I"/>
    <property type="match status" value="1"/>
</dbReference>
<evidence type="ECO:0000256" key="1">
    <source>
        <dbReference type="ARBA" id="ARBA00004694"/>
    </source>
</evidence>
<dbReference type="PRINTS" id="PR00144">
    <property type="entry name" value="DALDHYDRTASE"/>
</dbReference>
<dbReference type="EC" id="4.2.1.24" evidence="3 13"/>
<dbReference type="CDD" id="cd00384">
    <property type="entry name" value="ALAD_PBGS"/>
    <property type="match status" value="1"/>
</dbReference>
<keyword evidence="12" id="KW-0460">Magnesium</keyword>
<dbReference type="Pfam" id="PF00490">
    <property type="entry name" value="ALAD"/>
    <property type="match status" value="1"/>
</dbReference>
<keyword evidence="11" id="KW-0862">Zinc</keyword>
<evidence type="ECO:0000256" key="5">
    <source>
        <dbReference type="ARBA" id="ARBA00023133"/>
    </source>
</evidence>
<keyword evidence="16" id="KW-1185">Reference proteome</keyword>
<keyword evidence="7 13" id="KW-0627">Porphyrin biosynthesis</keyword>
<dbReference type="SMART" id="SM01004">
    <property type="entry name" value="ALAD"/>
    <property type="match status" value="1"/>
</dbReference>
<sequence length="327" mass="36110">MAFPQTRLRRMRRTETIRNMVRETKVSVDDLIMPLFVCPGKNVSNPITSMPGNSQLSVDLLVEECKKLVALGIKSVLLFGIPEHKDEHGLVACEHNGIVQQAIRAIKAEISDIMIVADVCNCEYTTHGHCGTIVDGDVHNDLTLETLAKQSVSLAEAGADIIAPSDMMDGRVGKIREELDKNGFYNVPIMAYSAKYASAFYGPFREAAESAPKFGNRASYQMDPANSNEALREVEQDIIEGADMVMVKPALSYLDVIRRVKDTFNMPIVAYNVSGEFSMVKAAAANGWIDEERIVKEILTSIKRAGADIIITYHAAQMAEILIRENK</sequence>
<dbReference type="OrthoDB" id="9805001at2"/>
<evidence type="ECO:0000256" key="4">
    <source>
        <dbReference type="ARBA" id="ARBA00020771"/>
    </source>
</evidence>
<dbReference type="AlphaFoldDB" id="A0A170Y6Z7"/>
<dbReference type="GO" id="GO:0006782">
    <property type="term" value="P:protoporphyrinogen IX biosynthetic process"/>
    <property type="evidence" value="ECO:0007669"/>
    <property type="project" value="UniProtKB-UniPathway"/>
</dbReference>
<dbReference type="NCBIfam" id="NF006762">
    <property type="entry name" value="PRK09283.1"/>
    <property type="match status" value="1"/>
</dbReference>
<dbReference type="STRING" id="681398.PJIAN_1148"/>
<evidence type="ECO:0000313" key="16">
    <source>
        <dbReference type="Proteomes" id="UP000076586"/>
    </source>
</evidence>
<comment type="pathway">
    <text evidence="1">Porphyrin-containing compound metabolism; protoporphyrin-IX biosynthesis; coproporphyrinogen-III from 5-aminolevulinate: step 1/4.</text>
</comment>
<evidence type="ECO:0000256" key="11">
    <source>
        <dbReference type="PIRSR" id="PIRSR001415-3"/>
    </source>
</evidence>
<evidence type="ECO:0000256" key="13">
    <source>
        <dbReference type="RuleBase" id="RU000515"/>
    </source>
</evidence>
<dbReference type="GO" id="GO:0005829">
    <property type="term" value="C:cytosol"/>
    <property type="evidence" value="ECO:0007669"/>
    <property type="project" value="TreeGrafter"/>
</dbReference>
<dbReference type="InterPro" id="IPR001731">
    <property type="entry name" value="ALAD"/>
</dbReference>
<feature type="binding site" evidence="10">
    <location>
        <position position="313"/>
    </location>
    <ligand>
        <name>5-aminolevulinate</name>
        <dbReference type="ChEBI" id="CHEBI:356416"/>
        <label>2</label>
    </ligand>
</feature>
<dbReference type="GO" id="GO:0008270">
    <property type="term" value="F:zinc ion binding"/>
    <property type="evidence" value="ECO:0007669"/>
    <property type="project" value="TreeGrafter"/>
</dbReference>
<reference evidence="16" key="1">
    <citation type="submission" date="2016-04" db="EMBL/GenBank/DDBJ databases">
        <title>Draft genome sequence of Paludibacter jiangxiensis strain NM7.</title>
        <authorList>
            <person name="Qiu Y."/>
            <person name="Matsuura N."/>
            <person name="Ohashi A."/>
            <person name="Tourlousse M.D."/>
            <person name="Sekiguchi Y."/>
        </authorList>
    </citation>
    <scope>NUCLEOTIDE SEQUENCE [LARGE SCALE GENOMIC DNA]</scope>
    <source>
        <strain evidence="16">NM7</strain>
    </source>
</reference>
<evidence type="ECO:0000313" key="15">
    <source>
        <dbReference type="EMBL" id="GAT61568.1"/>
    </source>
</evidence>
<gene>
    <name evidence="15" type="ORF">PJIAN_1148</name>
</gene>
<dbReference type="SUPFAM" id="SSF51569">
    <property type="entry name" value="Aldolase"/>
    <property type="match status" value="1"/>
</dbReference>
<keyword evidence="6 13" id="KW-0456">Lyase</keyword>
<feature type="active site" description="Schiff-base intermediate with substrate" evidence="9">
    <location>
        <position position="195"/>
    </location>
</feature>
<evidence type="ECO:0000256" key="12">
    <source>
        <dbReference type="PIRSR" id="PIRSR001415-5"/>
    </source>
</evidence>
<feature type="binding site" evidence="10">
    <location>
        <position position="274"/>
    </location>
    <ligand>
        <name>5-aminolevulinate</name>
        <dbReference type="ChEBI" id="CHEBI:356416"/>
        <label>2</label>
    </ligand>
</feature>
<dbReference type="Proteomes" id="UP000076586">
    <property type="component" value="Unassembled WGS sequence"/>
</dbReference>
<evidence type="ECO:0000256" key="6">
    <source>
        <dbReference type="ARBA" id="ARBA00023239"/>
    </source>
</evidence>